<dbReference type="RefSeq" id="XP_019087388.1">
    <property type="nucleotide sequence ID" value="XM_019231843.1"/>
</dbReference>
<dbReference type="SUPFAM" id="SSF46565">
    <property type="entry name" value="Chaperone J-domain"/>
    <property type="match status" value="1"/>
</dbReference>
<dbReference type="PROSITE" id="PS50076">
    <property type="entry name" value="DNAJ_2"/>
    <property type="match status" value="1"/>
</dbReference>
<dbReference type="Pfam" id="PF00226">
    <property type="entry name" value="DnaJ"/>
    <property type="match status" value="1"/>
</dbReference>
<feature type="compositionally biased region" description="Basic and acidic residues" evidence="1">
    <location>
        <begin position="317"/>
        <end position="359"/>
    </location>
</feature>
<reference evidence="4" key="2">
    <citation type="submission" date="2025-08" db="UniProtKB">
        <authorList>
            <consortium name="RefSeq"/>
        </authorList>
    </citation>
    <scope>IDENTIFICATION</scope>
    <source>
        <tissue evidence="4">Leaf</tissue>
    </source>
</reference>
<feature type="compositionally biased region" description="Basic and acidic residues" evidence="1">
    <location>
        <begin position="289"/>
        <end position="298"/>
    </location>
</feature>
<feature type="region of interest" description="Disordered" evidence="1">
    <location>
        <begin position="256"/>
        <end position="370"/>
    </location>
</feature>
<organism evidence="3 4">
    <name type="scientific">Camelina sativa</name>
    <name type="common">False flax</name>
    <name type="synonym">Myagrum sativum</name>
    <dbReference type="NCBI Taxonomy" id="90675"/>
    <lineage>
        <taxon>Eukaryota</taxon>
        <taxon>Viridiplantae</taxon>
        <taxon>Streptophyta</taxon>
        <taxon>Embryophyta</taxon>
        <taxon>Tracheophyta</taxon>
        <taxon>Spermatophyta</taxon>
        <taxon>Magnoliopsida</taxon>
        <taxon>eudicotyledons</taxon>
        <taxon>Gunneridae</taxon>
        <taxon>Pentapetalae</taxon>
        <taxon>rosids</taxon>
        <taxon>malvids</taxon>
        <taxon>Brassicales</taxon>
        <taxon>Brassicaceae</taxon>
        <taxon>Camelineae</taxon>
        <taxon>Camelina</taxon>
    </lineage>
</organism>
<dbReference type="CDD" id="cd06257">
    <property type="entry name" value="DnaJ"/>
    <property type="match status" value="1"/>
</dbReference>
<dbReference type="Gene3D" id="1.10.287.110">
    <property type="entry name" value="DnaJ domain"/>
    <property type="match status" value="1"/>
</dbReference>
<dbReference type="GeneID" id="104727910"/>
<name>A0ABM1QKV0_CAMSA</name>
<feature type="domain" description="J" evidence="2">
    <location>
        <begin position="66"/>
        <end position="130"/>
    </location>
</feature>
<dbReference type="SMART" id="SM00271">
    <property type="entry name" value="DnaJ"/>
    <property type="match status" value="1"/>
</dbReference>
<feature type="compositionally biased region" description="Basic and acidic residues" evidence="1">
    <location>
        <begin position="169"/>
        <end position="211"/>
    </location>
</feature>
<evidence type="ECO:0000313" key="4">
    <source>
        <dbReference type="RefSeq" id="XP_019087388.1"/>
    </source>
</evidence>
<evidence type="ECO:0000259" key="2">
    <source>
        <dbReference type="PROSITE" id="PS50076"/>
    </source>
</evidence>
<reference evidence="3" key="1">
    <citation type="journal article" date="2014" name="Nat. Commun.">
        <title>The emerging biofuel crop Camelina sativa retains a highly undifferentiated hexaploid genome structure.</title>
        <authorList>
            <person name="Kagale S."/>
            <person name="Koh C."/>
            <person name="Nixon J."/>
            <person name="Bollina V."/>
            <person name="Clarke W.E."/>
            <person name="Tuteja R."/>
            <person name="Spillane C."/>
            <person name="Robinson S.J."/>
            <person name="Links M.G."/>
            <person name="Clarke C."/>
            <person name="Higgins E.E."/>
            <person name="Huebert T."/>
            <person name="Sharpe A.G."/>
            <person name="Parkin I.A."/>
        </authorList>
    </citation>
    <scope>NUCLEOTIDE SEQUENCE [LARGE SCALE GENOMIC DNA]</scope>
    <source>
        <strain evidence="3">cv. DH55</strain>
    </source>
</reference>
<keyword evidence="3" id="KW-1185">Reference proteome</keyword>
<dbReference type="PANTHER" id="PTHR44137:SF55">
    <property type="entry name" value="DNAJ HEAT SHOCK N-TERMINAL DOMAIN-CONTAINING PROTEIN"/>
    <property type="match status" value="1"/>
</dbReference>
<proteinExistence type="predicted"/>
<evidence type="ECO:0000256" key="1">
    <source>
        <dbReference type="SAM" id="MobiDB-lite"/>
    </source>
</evidence>
<dbReference type="PRINTS" id="PR00625">
    <property type="entry name" value="JDOMAIN"/>
</dbReference>
<accession>A0ABM1QKV0</accession>
<gene>
    <name evidence="4" type="primary">LOC104727910</name>
</gene>
<protein>
    <submittedName>
        <fullName evidence="4">J domain-containing protein DDB_G0295729-like</fullName>
    </submittedName>
</protein>
<dbReference type="Proteomes" id="UP000694864">
    <property type="component" value="Chromosome 11"/>
</dbReference>
<feature type="compositionally biased region" description="Basic and acidic residues" evidence="1">
    <location>
        <begin position="141"/>
        <end position="150"/>
    </location>
</feature>
<dbReference type="PANTHER" id="PTHR44137">
    <property type="entry name" value="BNAC03G44070D PROTEIN"/>
    <property type="match status" value="1"/>
</dbReference>
<dbReference type="InterPro" id="IPR001623">
    <property type="entry name" value="DnaJ_domain"/>
</dbReference>
<sequence length="449" mass="52193">MECNKDEARRAIDIAEKKISASDYDGAKKFVNKAERLYPQLEGLKQVLMTIDVYISASNKINGESDWYGVLGVDPMADDEAVKKRYKKLALLLHPDKNRFNGAEGAFKLVLQACDLLSDKVKRSVYDQKRKSKQVNQKTPKPREPERHQPESSQKQKTPKPREPVSSQKQKDAQEKLNRYFEEQKKKREAERLSKNQEKRDSTTFEAERPYKKPMTSGDANSTFEAERLFKGGNANSTFEAERLFKRGNANSTFEAERLFKKPMKTGNVKRSVYDQKRKSKQVNQKTPKPREPERHQPESSQKQKTPKPREPVSSQKQKDAQEKLNRYFEEQKKKREAERLSKNQEKRDSTTFEAERPYKKPMTSGDANSTFEAERLFKGGNANSTFEAERLFKRGNANSTFEAERLFKKPMKTGNAYSTFEAEWLFNKLMATRDPNSTYEAQRLFRCR</sequence>
<evidence type="ECO:0000313" key="3">
    <source>
        <dbReference type="Proteomes" id="UP000694864"/>
    </source>
</evidence>
<dbReference type="InterPro" id="IPR036869">
    <property type="entry name" value="J_dom_sf"/>
</dbReference>
<feature type="region of interest" description="Disordered" evidence="1">
    <location>
        <begin position="125"/>
        <end position="223"/>
    </location>
</feature>